<dbReference type="Proteomes" id="UP000324222">
    <property type="component" value="Unassembled WGS sequence"/>
</dbReference>
<keyword evidence="1" id="KW-0732">Signal</keyword>
<gene>
    <name evidence="2" type="ORF">E2C01_060935</name>
</gene>
<protein>
    <submittedName>
        <fullName evidence="2">Uncharacterized protein</fullName>
    </submittedName>
</protein>
<proteinExistence type="predicted"/>
<accession>A0A5B7H6S6</accession>
<dbReference type="OrthoDB" id="6430887at2759"/>
<keyword evidence="3" id="KW-1185">Reference proteome</keyword>
<reference evidence="2 3" key="1">
    <citation type="submission" date="2019-05" db="EMBL/GenBank/DDBJ databases">
        <title>Another draft genome of Portunus trituberculatus and its Hox gene families provides insights of decapod evolution.</title>
        <authorList>
            <person name="Jeong J.-H."/>
            <person name="Song I."/>
            <person name="Kim S."/>
            <person name="Choi T."/>
            <person name="Kim D."/>
            <person name="Ryu S."/>
            <person name="Kim W."/>
        </authorList>
    </citation>
    <scope>NUCLEOTIDE SEQUENCE [LARGE SCALE GENOMIC DNA]</scope>
    <source>
        <tissue evidence="2">Muscle</tissue>
    </source>
</reference>
<feature type="signal peptide" evidence="1">
    <location>
        <begin position="1"/>
        <end position="20"/>
    </location>
</feature>
<comment type="caution">
    <text evidence="2">The sequence shown here is derived from an EMBL/GenBank/DDBJ whole genome shotgun (WGS) entry which is preliminary data.</text>
</comment>
<organism evidence="2 3">
    <name type="scientific">Portunus trituberculatus</name>
    <name type="common">Swimming crab</name>
    <name type="synonym">Neptunus trituberculatus</name>
    <dbReference type="NCBI Taxonomy" id="210409"/>
    <lineage>
        <taxon>Eukaryota</taxon>
        <taxon>Metazoa</taxon>
        <taxon>Ecdysozoa</taxon>
        <taxon>Arthropoda</taxon>
        <taxon>Crustacea</taxon>
        <taxon>Multicrustacea</taxon>
        <taxon>Malacostraca</taxon>
        <taxon>Eumalacostraca</taxon>
        <taxon>Eucarida</taxon>
        <taxon>Decapoda</taxon>
        <taxon>Pleocyemata</taxon>
        <taxon>Brachyura</taxon>
        <taxon>Eubrachyura</taxon>
        <taxon>Portunoidea</taxon>
        <taxon>Portunidae</taxon>
        <taxon>Portuninae</taxon>
        <taxon>Portunus</taxon>
    </lineage>
</organism>
<evidence type="ECO:0000313" key="2">
    <source>
        <dbReference type="EMBL" id="MPC66782.1"/>
    </source>
</evidence>
<dbReference type="AlphaFoldDB" id="A0A5B7H6S6"/>
<feature type="chain" id="PRO_5023035985" evidence="1">
    <location>
        <begin position="21"/>
        <end position="141"/>
    </location>
</feature>
<sequence length="141" mass="15953">MTEFATVMIILWTIHWPVPGTVDDLVTAIETYLQRKLATCDVYLIFDRYNPLSTKGCTRRHKSSKTATGPYHFTASSQLPSQSVYLSIVDNKIQIIEVICDALLERFQEKTTQTKLVITGPDPVLNEIQAETLTKRSDCDT</sequence>
<dbReference type="EMBL" id="VSRR010025269">
    <property type="protein sequence ID" value="MPC66782.1"/>
    <property type="molecule type" value="Genomic_DNA"/>
</dbReference>
<evidence type="ECO:0000256" key="1">
    <source>
        <dbReference type="SAM" id="SignalP"/>
    </source>
</evidence>
<name>A0A5B7H6S6_PORTR</name>
<evidence type="ECO:0000313" key="3">
    <source>
        <dbReference type="Proteomes" id="UP000324222"/>
    </source>
</evidence>